<evidence type="ECO:0000313" key="3">
    <source>
        <dbReference type="Proteomes" id="UP001345827"/>
    </source>
</evidence>
<evidence type="ECO:0000313" key="2">
    <source>
        <dbReference type="EMBL" id="KAK5534433.1"/>
    </source>
</evidence>
<organism evidence="2 3">
    <name type="scientific">Vermiconidia calcicola</name>
    <dbReference type="NCBI Taxonomy" id="1690605"/>
    <lineage>
        <taxon>Eukaryota</taxon>
        <taxon>Fungi</taxon>
        <taxon>Dikarya</taxon>
        <taxon>Ascomycota</taxon>
        <taxon>Pezizomycotina</taxon>
        <taxon>Dothideomycetes</taxon>
        <taxon>Dothideomycetidae</taxon>
        <taxon>Mycosphaerellales</taxon>
        <taxon>Extremaceae</taxon>
        <taxon>Vermiconidia</taxon>
    </lineage>
</organism>
<comment type="caution">
    <text evidence="2">The sequence shown here is derived from an EMBL/GenBank/DDBJ whole genome shotgun (WGS) entry which is preliminary data.</text>
</comment>
<sequence length="150" mass="17188">MEANTKITELPLFKHAPLDLSSTCIRLIEILPRDGRNEIRCNIRHVELTNVAALEYVALSYVWGDPCGPHHAIQINQGQYHVLHNLYDFLENNAEDGIQNLFVDAICIDQSNATEKNHQVRLMSISTAEHPRFWLGLVHRQTTLMNYLIS</sequence>
<gene>
    <name evidence="2" type="ORF">LTR25_006465</name>
</gene>
<reference evidence="2 3" key="1">
    <citation type="submission" date="2023-06" db="EMBL/GenBank/DDBJ databases">
        <title>Black Yeasts Isolated from many extreme environments.</title>
        <authorList>
            <person name="Coleine C."/>
            <person name="Stajich J.E."/>
            <person name="Selbmann L."/>
        </authorList>
    </citation>
    <scope>NUCLEOTIDE SEQUENCE [LARGE SCALE GENOMIC DNA]</scope>
    <source>
        <strain evidence="2 3">CCFEE 5887</strain>
    </source>
</reference>
<dbReference type="InterPro" id="IPR052895">
    <property type="entry name" value="HetReg/Transcr_Mod"/>
</dbReference>
<dbReference type="PANTHER" id="PTHR24148:SF73">
    <property type="entry name" value="HET DOMAIN PROTEIN (AFU_ORTHOLOGUE AFUA_8G01020)"/>
    <property type="match status" value="1"/>
</dbReference>
<dbReference type="PANTHER" id="PTHR24148">
    <property type="entry name" value="ANKYRIN REPEAT DOMAIN-CONTAINING PROTEIN 39 HOMOLOG-RELATED"/>
    <property type="match status" value="1"/>
</dbReference>
<proteinExistence type="predicted"/>
<accession>A0AAV9Q5A9</accession>
<evidence type="ECO:0000259" key="1">
    <source>
        <dbReference type="Pfam" id="PF06985"/>
    </source>
</evidence>
<dbReference type="Pfam" id="PF06985">
    <property type="entry name" value="HET"/>
    <property type="match status" value="1"/>
</dbReference>
<dbReference type="EMBL" id="JAXLQG010000011">
    <property type="protein sequence ID" value="KAK5534433.1"/>
    <property type="molecule type" value="Genomic_DNA"/>
</dbReference>
<feature type="domain" description="Heterokaryon incompatibility" evidence="1">
    <location>
        <begin position="56"/>
        <end position="124"/>
    </location>
</feature>
<dbReference type="Proteomes" id="UP001345827">
    <property type="component" value="Unassembled WGS sequence"/>
</dbReference>
<dbReference type="InterPro" id="IPR010730">
    <property type="entry name" value="HET"/>
</dbReference>
<name>A0AAV9Q5A9_9PEZI</name>
<protein>
    <recommendedName>
        <fullName evidence="1">Heterokaryon incompatibility domain-containing protein</fullName>
    </recommendedName>
</protein>
<keyword evidence="3" id="KW-1185">Reference proteome</keyword>
<dbReference type="AlphaFoldDB" id="A0AAV9Q5A9"/>